<accession>A0A2Z2KK36</accession>
<evidence type="ECO:0000313" key="6">
    <source>
        <dbReference type="Proteomes" id="UP000249890"/>
    </source>
</evidence>
<dbReference type="Pfam" id="PF00109">
    <property type="entry name" value="ketoacyl-synt"/>
    <property type="match status" value="1"/>
</dbReference>
<evidence type="ECO:0000256" key="3">
    <source>
        <dbReference type="RuleBase" id="RU003694"/>
    </source>
</evidence>
<dbReference type="AlphaFoldDB" id="A0A2Z2KK36"/>
<dbReference type="OrthoDB" id="9808669at2"/>
<protein>
    <recommendedName>
        <fullName evidence="4">Ketosynthase family 3 (KS3) domain-containing protein</fullName>
    </recommendedName>
</protein>
<dbReference type="RefSeq" id="WP_087914213.1">
    <property type="nucleotide sequence ID" value="NZ_CP021780.1"/>
</dbReference>
<dbReference type="InterPro" id="IPR014030">
    <property type="entry name" value="Ketoacyl_synth_N"/>
</dbReference>
<dbReference type="GO" id="GO:0006633">
    <property type="term" value="P:fatty acid biosynthetic process"/>
    <property type="evidence" value="ECO:0007669"/>
    <property type="project" value="InterPro"/>
</dbReference>
<dbReference type="PANTHER" id="PTHR11712">
    <property type="entry name" value="POLYKETIDE SYNTHASE-RELATED"/>
    <property type="match status" value="1"/>
</dbReference>
<proteinExistence type="inferred from homology"/>
<dbReference type="Gene3D" id="3.40.47.10">
    <property type="match status" value="1"/>
</dbReference>
<dbReference type="GO" id="GO:0004315">
    <property type="term" value="F:3-oxoacyl-[acyl-carrier-protein] synthase activity"/>
    <property type="evidence" value="ECO:0007669"/>
    <property type="project" value="InterPro"/>
</dbReference>
<dbReference type="Pfam" id="PF02801">
    <property type="entry name" value="Ketoacyl-synt_C"/>
    <property type="match status" value="1"/>
</dbReference>
<dbReference type="PROSITE" id="PS52004">
    <property type="entry name" value="KS3_2"/>
    <property type="match status" value="1"/>
</dbReference>
<dbReference type="EMBL" id="CP021780">
    <property type="protein sequence ID" value="ASA20191.1"/>
    <property type="molecule type" value="Genomic_DNA"/>
</dbReference>
<dbReference type="Proteomes" id="UP000249890">
    <property type="component" value="Chromosome"/>
</dbReference>
<evidence type="ECO:0000313" key="5">
    <source>
        <dbReference type="EMBL" id="ASA20191.1"/>
    </source>
</evidence>
<dbReference type="SMART" id="SM00825">
    <property type="entry name" value="PKS_KS"/>
    <property type="match status" value="1"/>
</dbReference>
<dbReference type="InterPro" id="IPR000794">
    <property type="entry name" value="Beta-ketoacyl_synthase"/>
</dbReference>
<reference evidence="5 6" key="1">
    <citation type="submission" date="2017-06" db="EMBL/GenBank/DDBJ databases">
        <title>Complete genome sequence of Paenibacillus donghaensis KCTC 13049T isolated from East Sea sediment, South Korea.</title>
        <authorList>
            <person name="Jung B.K."/>
            <person name="Hong S.-J."/>
            <person name="Shin J.-H."/>
        </authorList>
    </citation>
    <scope>NUCLEOTIDE SEQUENCE [LARGE SCALE GENOMIC DNA]</scope>
    <source>
        <strain evidence="5 6">KCTC 13049</strain>
    </source>
</reference>
<name>A0A2Z2KK36_9BACL</name>
<dbReference type="KEGG" id="pdh:B9T62_04880"/>
<evidence type="ECO:0000259" key="4">
    <source>
        <dbReference type="PROSITE" id="PS52004"/>
    </source>
</evidence>
<evidence type="ECO:0000256" key="1">
    <source>
        <dbReference type="ARBA" id="ARBA00008467"/>
    </source>
</evidence>
<dbReference type="InterPro" id="IPR014031">
    <property type="entry name" value="Ketoacyl_synth_C"/>
</dbReference>
<dbReference type="InterPro" id="IPR018201">
    <property type="entry name" value="Ketoacyl_synth_AS"/>
</dbReference>
<dbReference type="InterPro" id="IPR020841">
    <property type="entry name" value="PKS_Beta-ketoAc_synthase_dom"/>
</dbReference>
<gene>
    <name evidence="5" type="ORF">B9T62_04880</name>
</gene>
<dbReference type="GO" id="GO:0005829">
    <property type="term" value="C:cytosol"/>
    <property type="evidence" value="ECO:0007669"/>
    <property type="project" value="TreeGrafter"/>
</dbReference>
<dbReference type="PANTHER" id="PTHR11712:SF336">
    <property type="entry name" value="3-OXOACYL-[ACYL-CARRIER-PROTEIN] SYNTHASE, MITOCHONDRIAL"/>
    <property type="match status" value="1"/>
</dbReference>
<dbReference type="PROSITE" id="PS00606">
    <property type="entry name" value="KS3_1"/>
    <property type="match status" value="1"/>
</dbReference>
<keyword evidence="6" id="KW-1185">Reference proteome</keyword>
<organism evidence="5 6">
    <name type="scientific">Paenibacillus donghaensis</name>
    <dbReference type="NCBI Taxonomy" id="414771"/>
    <lineage>
        <taxon>Bacteria</taxon>
        <taxon>Bacillati</taxon>
        <taxon>Bacillota</taxon>
        <taxon>Bacilli</taxon>
        <taxon>Bacillales</taxon>
        <taxon>Paenibacillaceae</taxon>
        <taxon>Paenibacillus</taxon>
    </lineage>
</organism>
<evidence type="ECO:0000256" key="2">
    <source>
        <dbReference type="ARBA" id="ARBA00022679"/>
    </source>
</evidence>
<dbReference type="CDD" id="cd00834">
    <property type="entry name" value="KAS_I_II"/>
    <property type="match status" value="1"/>
</dbReference>
<dbReference type="SUPFAM" id="SSF53901">
    <property type="entry name" value="Thiolase-like"/>
    <property type="match status" value="2"/>
</dbReference>
<dbReference type="InterPro" id="IPR016039">
    <property type="entry name" value="Thiolase-like"/>
</dbReference>
<comment type="similarity">
    <text evidence="1 3">Belongs to the thiolase-like superfamily. Beta-ketoacyl-ACP synthases family.</text>
</comment>
<feature type="domain" description="Ketosynthase family 3 (KS3)" evidence="4">
    <location>
        <begin position="3"/>
        <end position="399"/>
    </location>
</feature>
<keyword evidence="2 3" id="KW-0808">Transferase</keyword>
<sequence length="402" mass="42581">MSKSKVVVTGMGVIAANGNNIAQFGDALKAGRSGLRKDTPFDLSSLRSSEAGAVNKHIPEIEGVQDEERVVWLAKDALNEALQDSGLRRSELRSLKQRAGLSLSTSLGSNDRMMRYIHDHQSAGEANPYWLTRIPAFLQHLVRHLEISGPVYTTMSACAAGTAAMGIAFDQIAGGKADVMIAGGADPLAAFSCYGFHALKALSPDECRPFDAARNGISIGEGSAFFVVESLEHARSRKARIYGEILGYSIGNEAHHITSPDPSGAGALASMRHALDQAGLRADQLDYINAHGTSTPMNDAMELKAIGELLGEQRGQVAVSSTKSMTGHCLGAAGSIELAACFIALHEGFIPPTSRLAEVEAEHQSLWLVKDSPVKADLTYILSNSFAFSGNTSSIVIGKCNG</sequence>